<evidence type="ECO:0000313" key="2">
    <source>
        <dbReference type="Proteomes" id="UP000242699"/>
    </source>
</evidence>
<evidence type="ECO:0000313" key="1">
    <source>
        <dbReference type="EMBL" id="PSR26532.1"/>
    </source>
</evidence>
<gene>
    <name evidence="1" type="ORF">C7B43_13735</name>
</gene>
<dbReference type="AlphaFoldDB" id="A0A2T2WWD2"/>
<reference evidence="1 2" key="1">
    <citation type="journal article" date="2014" name="BMC Genomics">
        <title>Comparison of environmental and isolate Sulfobacillus genomes reveals diverse carbon, sulfur, nitrogen, and hydrogen metabolisms.</title>
        <authorList>
            <person name="Justice N.B."/>
            <person name="Norman A."/>
            <person name="Brown C.T."/>
            <person name="Singh A."/>
            <person name="Thomas B.C."/>
            <person name="Banfield J.F."/>
        </authorList>
    </citation>
    <scope>NUCLEOTIDE SEQUENCE [LARGE SCALE GENOMIC DNA]</scope>
    <source>
        <strain evidence="1">AMDSBA1</strain>
    </source>
</reference>
<proteinExistence type="predicted"/>
<sequence length="155" mass="17599">MVRTEYATWLTMSSASDDEIDMLRQKIEAGQENDVVLVFVSNQEIAESAVERLQDVGGEYIVSAHDNQRLLLLRSHAWSLCRNEAHNHVRALIDLLEEALEVALDADPEIARELADKSAQHLEGYPAVQKRFRYLGDGMERRNKDSDPTPSSHRL</sequence>
<protein>
    <submittedName>
        <fullName evidence="1">Uncharacterized protein</fullName>
    </submittedName>
</protein>
<dbReference type="Proteomes" id="UP000242699">
    <property type="component" value="Unassembled WGS sequence"/>
</dbReference>
<comment type="caution">
    <text evidence="1">The sequence shown here is derived from an EMBL/GenBank/DDBJ whole genome shotgun (WGS) entry which is preliminary data.</text>
</comment>
<dbReference type="EMBL" id="PXYT01000035">
    <property type="protein sequence ID" value="PSR26532.1"/>
    <property type="molecule type" value="Genomic_DNA"/>
</dbReference>
<name>A0A2T2WWD2_9FIRM</name>
<accession>A0A2T2WWD2</accession>
<organism evidence="1 2">
    <name type="scientific">Sulfobacillus benefaciens</name>
    <dbReference type="NCBI Taxonomy" id="453960"/>
    <lineage>
        <taxon>Bacteria</taxon>
        <taxon>Bacillati</taxon>
        <taxon>Bacillota</taxon>
        <taxon>Clostridia</taxon>
        <taxon>Eubacteriales</taxon>
        <taxon>Clostridiales Family XVII. Incertae Sedis</taxon>
        <taxon>Sulfobacillus</taxon>
    </lineage>
</organism>